<gene>
    <name evidence="1" type="ORF">BDV33DRAFT_168741</name>
</gene>
<name>A0A5N6EZY3_9EURO</name>
<dbReference type="AlphaFoldDB" id="A0A5N6EZY3"/>
<reference evidence="1 2" key="1">
    <citation type="submission" date="2019-04" db="EMBL/GenBank/DDBJ databases">
        <title>Fungal friends and foes A comparative genomics study of 23 Aspergillus species from section Flavi.</title>
        <authorList>
            <consortium name="DOE Joint Genome Institute"/>
            <person name="Kjaerbolling I."/>
            <person name="Vesth T.C."/>
            <person name="Frisvad J.C."/>
            <person name="Nybo J.L."/>
            <person name="Theobald S."/>
            <person name="Kildgaard S."/>
            <person name="Petersen T.I."/>
            <person name="Kuo A."/>
            <person name="Sato A."/>
            <person name="Lyhne E.K."/>
            <person name="Kogle M.E."/>
            <person name="Wiebenga A."/>
            <person name="Kun R.S."/>
            <person name="Lubbers R.J."/>
            <person name="Makela M.R."/>
            <person name="Barry K."/>
            <person name="Chovatia M."/>
            <person name="Clum A."/>
            <person name="Daum C."/>
            <person name="Haridas S."/>
            <person name="He G."/>
            <person name="LaButti K."/>
            <person name="Lipzen A."/>
            <person name="Mondo S."/>
            <person name="Pangilinan J."/>
            <person name="Riley R."/>
            <person name="Salamov A."/>
            <person name="Simmons B.A."/>
            <person name="Magnuson J.K."/>
            <person name="Henrissat B."/>
            <person name="Mortensen U.H."/>
            <person name="Larsen T.O."/>
            <person name="De vries R.P."/>
            <person name="Grigoriev I.V."/>
            <person name="Machida M."/>
            <person name="Baker S.E."/>
            <person name="Andersen M.R."/>
        </authorList>
    </citation>
    <scope>NUCLEOTIDE SEQUENCE [LARGE SCALE GENOMIC DNA]</scope>
    <source>
        <strain evidence="1 2">CBS 126849</strain>
    </source>
</reference>
<dbReference type="Proteomes" id="UP000326799">
    <property type="component" value="Unassembled WGS sequence"/>
</dbReference>
<sequence length="213" mass="23453">MSEDLFYPDNQARASRVTQLIENCQTLSSYIEEKDLKAQQTKKDINDEIEKGLAKRGLSNVEQMSEGARKVWGPEVREQYKEMMRHAQTNANFLVPQAEILTYVAALAGAVGIGAKIVEVFQYGTAIMTSRLIVQGVLRLTAGHFTAGAQLLRNSVNISRVLPYRVRQTVGLKAIKAAKFAGKAIPALAFIVDGGVSIFSAFAGARHREDLQR</sequence>
<organism evidence="1 2">
    <name type="scientific">Aspergillus novoparasiticus</name>
    <dbReference type="NCBI Taxonomy" id="986946"/>
    <lineage>
        <taxon>Eukaryota</taxon>
        <taxon>Fungi</taxon>
        <taxon>Dikarya</taxon>
        <taxon>Ascomycota</taxon>
        <taxon>Pezizomycotina</taxon>
        <taxon>Eurotiomycetes</taxon>
        <taxon>Eurotiomycetidae</taxon>
        <taxon>Eurotiales</taxon>
        <taxon>Aspergillaceae</taxon>
        <taxon>Aspergillus</taxon>
        <taxon>Aspergillus subgen. Circumdati</taxon>
    </lineage>
</organism>
<proteinExistence type="predicted"/>
<keyword evidence="2" id="KW-1185">Reference proteome</keyword>
<accession>A0A5N6EZY3</accession>
<dbReference type="EMBL" id="ML733412">
    <property type="protein sequence ID" value="KAB8222483.1"/>
    <property type="molecule type" value="Genomic_DNA"/>
</dbReference>
<protein>
    <submittedName>
        <fullName evidence="1">Uncharacterized protein</fullName>
    </submittedName>
</protein>
<evidence type="ECO:0000313" key="2">
    <source>
        <dbReference type="Proteomes" id="UP000326799"/>
    </source>
</evidence>
<evidence type="ECO:0000313" key="1">
    <source>
        <dbReference type="EMBL" id="KAB8222483.1"/>
    </source>
</evidence>